<protein>
    <submittedName>
        <fullName evidence="1">Uncharacterized protein</fullName>
    </submittedName>
</protein>
<accession>N9FB93</accession>
<keyword evidence="2" id="KW-1185">Reference proteome</keyword>
<name>N9FB93_ACIHA</name>
<dbReference type="Proteomes" id="UP000017667">
    <property type="component" value="Unassembled WGS sequence"/>
</dbReference>
<evidence type="ECO:0000313" key="1">
    <source>
        <dbReference type="EMBL" id="ENW20063.1"/>
    </source>
</evidence>
<dbReference type="EMBL" id="APQQ01000012">
    <property type="protein sequence ID" value="ENW20063.1"/>
    <property type="molecule type" value="Genomic_DNA"/>
</dbReference>
<gene>
    <name evidence="1" type="ORF">F927_00539</name>
</gene>
<dbReference type="RefSeq" id="WP_005086829.1">
    <property type="nucleotide sequence ID" value="NZ_ASYX01000058.1"/>
</dbReference>
<evidence type="ECO:0000313" key="2">
    <source>
        <dbReference type="Proteomes" id="UP000017667"/>
    </source>
</evidence>
<comment type="caution">
    <text evidence="1">The sequence shown here is derived from an EMBL/GenBank/DDBJ whole genome shotgun (WGS) entry which is preliminary data.</text>
</comment>
<sequence length="163" mass="18811">MIVLNHQMSEFLLSRGNTPIPETLELKILEGFYEHADTIVFAFYKDRLEHLDYDTVISRYGDLTGFEASTNRIHIDDYIHNENFTTNEIINIGFSSVQLVQNLWNKLRDDECIIILSSDLESEFGSNASLTFHKKRANETLTDDLKNCAQAVYICDNNHSLPY</sequence>
<reference evidence="1 2" key="1">
    <citation type="submission" date="2013-02" db="EMBL/GenBank/DDBJ databases">
        <title>The Genome Sequence of Acinetobacter haemolyticus CIP 64.3.</title>
        <authorList>
            <consortium name="The Broad Institute Genome Sequencing Platform"/>
            <consortium name="The Broad Institute Genome Sequencing Center for Infectious Disease"/>
            <person name="Cerqueira G."/>
            <person name="Feldgarden M."/>
            <person name="Courvalin P."/>
            <person name="Perichon B."/>
            <person name="Grillot-Courvalin C."/>
            <person name="Clermont D."/>
            <person name="Rocha E."/>
            <person name="Yoon E.-J."/>
            <person name="Nemec A."/>
            <person name="Walker B."/>
            <person name="Young S.K."/>
            <person name="Zeng Q."/>
            <person name="Gargeya S."/>
            <person name="Fitzgerald M."/>
            <person name="Haas B."/>
            <person name="Abouelleil A."/>
            <person name="Alvarado L."/>
            <person name="Arachchi H.M."/>
            <person name="Berlin A.M."/>
            <person name="Chapman S.B."/>
            <person name="Dewar J."/>
            <person name="Goldberg J."/>
            <person name="Griggs A."/>
            <person name="Gujja S."/>
            <person name="Hansen M."/>
            <person name="Howarth C."/>
            <person name="Imamovic A."/>
            <person name="Larimer J."/>
            <person name="McCowan C."/>
            <person name="Murphy C."/>
            <person name="Neiman D."/>
            <person name="Pearson M."/>
            <person name="Priest M."/>
            <person name="Roberts A."/>
            <person name="Saif S."/>
            <person name="Shea T."/>
            <person name="Sisk P."/>
            <person name="Sykes S."/>
            <person name="Wortman J."/>
            <person name="Nusbaum C."/>
            <person name="Birren B."/>
        </authorList>
    </citation>
    <scope>NUCLEOTIDE SEQUENCE [LARGE SCALE GENOMIC DNA]</scope>
    <source>
        <strain evidence="1 2">CIP 64.3</strain>
    </source>
</reference>
<organism evidence="1 2">
    <name type="scientific">Acinetobacter haemolyticus CIP 64.3 = MTCC 9819</name>
    <dbReference type="NCBI Taxonomy" id="1217659"/>
    <lineage>
        <taxon>Bacteria</taxon>
        <taxon>Pseudomonadati</taxon>
        <taxon>Pseudomonadota</taxon>
        <taxon>Gammaproteobacteria</taxon>
        <taxon>Moraxellales</taxon>
        <taxon>Moraxellaceae</taxon>
        <taxon>Acinetobacter</taxon>
    </lineage>
</organism>
<dbReference type="AlphaFoldDB" id="N9FB93"/>
<dbReference type="HOGENOM" id="CLU_136023_0_0_6"/>
<proteinExistence type="predicted"/>